<evidence type="ECO:0000313" key="1">
    <source>
        <dbReference type="EMBL" id="KAK8026786.1"/>
    </source>
</evidence>
<keyword evidence="2" id="KW-1185">Reference proteome</keyword>
<comment type="caution">
    <text evidence="1">The sequence shown here is derived from an EMBL/GenBank/DDBJ whole genome shotgun (WGS) entry which is preliminary data.</text>
</comment>
<reference evidence="1 2" key="1">
    <citation type="submission" date="2023-01" db="EMBL/GenBank/DDBJ databases">
        <title>Analysis of 21 Apiospora genomes using comparative genomics revels a genus with tremendous synthesis potential of carbohydrate active enzymes and secondary metabolites.</title>
        <authorList>
            <person name="Sorensen T."/>
        </authorList>
    </citation>
    <scope>NUCLEOTIDE SEQUENCE [LARGE SCALE GENOMIC DNA]</scope>
    <source>
        <strain evidence="1 2">CBS 20057</strain>
    </source>
</reference>
<sequence>MQDHRKHQGRQKDPFPPFRRTIVHLDDTVPFLYAARARVKTAAASAPKPNRLVGGTSEPVAAWGLSYLPDEEIKLTISVYLKS</sequence>
<proteinExistence type="predicted"/>
<gene>
    <name evidence="1" type="ORF">PG991_003842</name>
</gene>
<organism evidence="1 2">
    <name type="scientific">Apiospora marii</name>
    <dbReference type="NCBI Taxonomy" id="335849"/>
    <lineage>
        <taxon>Eukaryota</taxon>
        <taxon>Fungi</taxon>
        <taxon>Dikarya</taxon>
        <taxon>Ascomycota</taxon>
        <taxon>Pezizomycotina</taxon>
        <taxon>Sordariomycetes</taxon>
        <taxon>Xylariomycetidae</taxon>
        <taxon>Amphisphaeriales</taxon>
        <taxon>Apiosporaceae</taxon>
        <taxon>Apiospora</taxon>
    </lineage>
</organism>
<dbReference type="EMBL" id="JAQQWI010000007">
    <property type="protein sequence ID" value="KAK8026786.1"/>
    <property type="molecule type" value="Genomic_DNA"/>
</dbReference>
<name>A0ABR1S4R4_9PEZI</name>
<dbReference type="Proteomes" id="UP001396898">
    <property type="component" value="Unassembled WGS sequence"/>
</dbReference>
<protein>
    <submittedName>
        <fullName evidence="1">Uncharacterized protein</fullName>
    </submittedName>
</protein>
<evidence type="ECO:0000313" key="2">
    <source>
        <dbReference type="Proteomes" id="UP001396898"/>
    </source>
</evidence>
<accession>A0ABR1S4R4</accession>